<feature type="transmembrane region" description="Helical" evidence="1">
    <location>
        <begin position="52"/>
        <end position="73"/>
    </location>
</feature>
<evidence type="ECO:0000313" key="3">
    <source>
        <dbReference type="Proteomes" id="UP000754563"/>
    </source>
</evidence>
<dbReference type="AlphaFoldDB" id="A0A955RKW7"/>
<dbReference type="InterPro" id="IPR013879">
    <property type="entry name" value="DUF1761"/>
</dbReference>
<sequence length="138" mass="15429">MDFSDVNFLAILATGVINFVVGMAWYSPVLFGKIWQRESGLQDSDMKNANMPLIFGTSFVLMTFMSLGLSLLLRTVDPEVLTWALGAMHGFMMGAFFCGTAIGINYLYQRKSFKLWLIDASYILCYLTVAGALLAVWR</sequence>
<keyword evidence="1" id="KW-0472">Membrane</keyword>
<dbReference type="Pfam" id="PF08570">
    <property type="entry name" value="DUF1761"/>
    <property type="match status" value="1"/>
</dbReference>
<protein>
    <submittedName>
        <fullName evidence="2">DUF1761 domain-containing protein</fullName>
    </submittedName>
</protein>
<evidence type="ECO:0000256" key="1">
    <source>
        <dbReference type="SAM" id="Phobius"/>
    </source>
</evidence>
<organism evidence="2 3">
    <name type="scientific">Candidatus Dojkabacteria bacterium</name>
    <dbReference type="NCBI Taxonomy" id="2099670"/>
    <lineage>
        <taxon>Bacteria</taxon>
        <taxon>Candidatus Dojkabacteria</taxon>
    </lineage>
</organism>
<gene>
    <name evidence="2" type="ORF">KC717_06690</name>
</gene>
<feature type="transmembrane region" description="Helical" evidence="1">
    <location>
        <begin position="6"/>
        <end position="31"/>
    </location>
</feature>
<name>A0A955RKW7_9BACT</name>
<keyword evidence="1" id="KW-1133">Transmembrane helix</keyword>
<dbReference type="EMBL" id="JAGQLH010000121">
    <property type="protein sequence ID" value="MCA9386304.1"/>
    <property type="molecule type" value="Genomic_DNA"/>
</dbReference>
<feature type="transmembrane region" description="Helical" evidence="1">
    <location>
        <begin position="115"/>
        <end position="137"/>
    </location>
</feature>
<proteinExistence type="predicted"/>
<reference evidence="2" key="2">
    <citation type="journal article" date="2021" name="Microbiome">
        <title>Successional dynamics and alternative stable states in a saline activated sludge microbial community over 9 years.</title>
        <authorList>
            <person name="Wang Y."/>
            <person name="Ye J."/>
            <person name="Ju F."/>
            <person name="Liu L."/>
            <person name="Boyd J.A."/>
            <person name="Deng Y."/>
            <person name="Parks D.H."/>
            <person name="Jiang X."/>
            <person name="Yin X."/>
            <person name="Woodcroft B.J."/>
            <person name="Tyson G.W."/>
            <person name="Hugenholtz P."/>
            <person name="Polz M.F."/>
            <person name="Zhang T."/>
        </authorList>
    </citation>
    <scope>NUCLEOTIDE SEQUENCE</scope>
    <source>
        <strain evidence="2">HKST-UBA11</strain>
    </source>
</reference>
<keyword evidence="1" id="KW-0812">Transmembrane</keyword>
<accession>A0A955RKW7</accession>
<feature type="transmembrane region" description="Helical" evidence="1">
    <location>
        <begin position="85"/>
        <end position="108"/>
    </location>
</feature>
<reference evidence="2" key="1">
    <citation type="submission" date="2020-04" db="EMBL/GenBank/DDBJ databases">
        <authorList>
            <person name="Zhang T."/>
        </authorList>
    </citation>
    <scope>NUCLEOTIDE SEQUENCE</scope>
    <source>
        <strain evidence="2">HKST-UBA11</strain>
    </source>
</reference>
<evidence type="ECO:0000313" key="2">
    <source>
        <dbReference type="EMBL" id="MCA9386304.1"/>
    </source>
</evidence>
<comment type="caution">
    <text evidence="2">The sequence shown here is derived from an EMBL/GenBank/DDBJ whole genome shotgun (WGS) entry which is preliminary data.</text>
</comment>
<dbReference type="Proteomes" id="UP000754563">
    <property type="component" value="Unassembled WGS sequence"/>
</dbReference>